<evidence type="ECO:0000313" key="5">
    <source>
        <dbReference type="Proteomes" id="UP000660262"/>
    </source>
</evidence>
<proteinExistence type="predicted"/>
<dbReference type="Proteomes" id="UP000660262">
    <property type="component" value="Unassembled WGS sequence"/>
</dbReference>
<dbReference type="InterPro" id="IPR001810">
    <property type="entry name" value="F-box_dom"/>
</dbReference>
<sequence length="697" mass="73410">MRRCASRVTRTADAYAPPLPTPPAAPTALRAATSAASNAGERDHANAVCIDLWPHVLDANSGGPTAEAKLNTSDEAELALDMYARCVCKSPLALIVMWINLSASALCAYSDVVPALLKERGRHSSSNNHHLAHFAGAHVAAAGLFTLCAVFTHAGVGIRRIPGYRLWQPFEGGTAFVLMQGFGWLSFAVYIHLVLLLLTATARTHASPLAPSEPLLSALLMRSSSSRRHVLLPLALLGAVGQTLLFASLPLFEAPRAKPASAAAARFPLRSGDTVVSAALLIGGFVMMITCASCGGGISPTFTTPRMLLPQVEPSRPQAVSACIGVVAIFLAAPIAHVGACVSQYHRGYRFWQPFEGGAPFVLAQGFGWFMYGAGMMLMLVVVFNFSNGSPISSSSLVLDCTFVGACVAVSPIFVSANTIIVLSTGLFDKRRAPMPSSVDVLQPPPTPTPTPTTPASLQPPPPPRGRRTMRASTAVAMAAFVLRVYADGHRDLSWLLPADEVRVSADSLRPFSMGGFAVSMFICHAIAGGALRGASALAPLSGGVQHTALAGSAWMFFAVAIAWIAFWPTVAPICSASLGLLAQQLLCASVLAFDARGLGVGWYGGGAKVSKGTLTNLPHDVLRDVMAELTEADVANLAATCRLFGERGGGLCQPKLGAVAEAVERKQRFERARRIFRVLNMLVGPERAALCCNIRP</sequence>
<feature type="transmembrane region" description="Helical" evidence="2">
    <location>
        <begin position="361"/>
        <end position="383"/>
    </location>
</feature>
<feature type="compositionally biased region" description="Pro residues" evidence="1">
    <location>
        <begin position="443"/>
        <end position="464"/>
    </location>
</feature>
<keyword evidence="2" id="KW-0472">Membrane</keyword>
<comment type="caution">
    <text evidence="4">The sequence shown here is derived from an EMBL/GenBank/DDBJ whole genome shotgun (WGS) entry which is preliminary data.</text>
</comment>
<name>A0A830HUZ0_9CHLO</name>
<keyword evidence="2" id="KW-0812">Transmembrane</keyword>
<reference evidence="4" key="1">
    <citation type="submission" date="2020-10" db="EMBL/GenBank/DDBJ databases">
        <title>Unveiling of a novel bifunctional photoreceptor, Dualchrome1, isolated from a cosmopolitan green alga.</title>
        <authorList>
            <person name="Suzuki S."/>
            <person name="Kawachi M."/>
        </authorList>
    </citation>
    <scope>NUCLEOTIDE SEQUENCE</scope>
    <source>
        <strain evidence="4">NIES 2893</strain>
    </source>
</reference>
<keyword evidence="2" id="KW-1133">Transmembrane helix</keyword>
<evidence type="ECO:0000259" key="3">
    <source>
        <dbReference type="PROSITE" id="PS50181"/>
    </source>
</evidence>
<feature type="transmembrane region" description="Helical" evidence="2">
    <location>
        <begin position="319"/>
        <end position="340"/>
    </location>
</feature>
<feature type="transmembrane region" description="Helical" evidence="2">
    <location>
        <begin position="275"/>
        <end position="299"/>
    </location>
</feature>
<feature type="transmembrane region" description="Helical" evidence="2">
    <location>
        <begin position="92"/>
        <end position="112"/>
    </location>
</feature>
<dbReference type="AlphaFoldDB" id="A0A830HUZ0"/>
<feature type="domain" description="F-box" evidence="3">
    <location>
        <begin position="612"/>
        <end position="645"/>
    </location>
</feature>
<protein>
    <recommendedName>
        <fullName evidence="3">F-box domain-containing protein</fullName>
    </recommendedName>
</protein>
<evidence type="ECO:0000256" key="2">
    <source>
        <dbReference type="SAM" id="Phobius"/>
    </source>
</evidence>
<organism evidence="4 5">
    <name type="scientific">Pycnococcus provasolii</name>
    <dbReference type="NCBI Taxonomy" id="41880"/>
    <lineage>
        <taxon>Eukaryota</taxon>
        <taxon>Viridiplantae</taxon>
        <taxon>Chlorophyta</taxon>
        <taxon>Pseudoscourfieldiophyceae</taxon>
        <taxon>Pseudoscourfieldiales</taxon>
        <taxon>Pycnococcaceae</taxon>
        <taxon>Pycnococcus</taxon>
    </lineage>
</organism>
<feature type="region of interest" description="Disordered" evidence="1">
    <location>
        <begin position="1"/>
        <end position="23"/>
    </location>
</feature>
<evidence type="ECO:0000313" key="4">
    <source>
        <dbReference type="EMBL" id="GHP08747.1"/>
    </source>
</evidence>
<gene>
    <name evidence="4" type="ORF">PPROV_000748400</name>
</gene>
<feature type="transmembrane region" description="Helical" evidence="2">
    <location>
        <begin position="403"/>
        <end position="428"/>
    </location>
</feature>
<accession>A0A830HUZ0</accession>
<keyword evidence="5" id="KW-1185">Reference proteome</keyword>
<dbReference type="EMBL" id="BNJQ01000022">
    <property type="protein sequence ID" value="GHP08747.1"/>
    <property type="molecule type" value="Genomic_DNA"/>
</dbReference>
<evidence type="ECO:0000256" key="1">
    <source>
        <dbReference type="SAM" id="MobiDB-lite"/>
    </source>
</evidence>
<feature type="transmembrane region" description="Helical" evidence="2">
    <location>
        <begin position="175"/>
        <end position="198"/>
    </location>
</feature>
<feature type="transmembrane region" description="Helical" evidence="2">
    <location>
        <begin position="544"/>
        <end position="565"/>
    </location>
</feature>
<feature type="transmembrane region" description="Helical" evidence="2">
    <location>
        <begin position="132"/>
        <end position="154"/>
    </location>
</feature>
<feature type="transmembrane region" description="Helical" evidence="2">
    <location>
        <begin position="512"/>
        <end position="532"/>
    </location>
</feature>
<dbReference type="PROSITE" id="PS50181">
    <property type="entry name" value="FBOX"/>
    <property type="match status" value="1"/>
</dbReference>
<feature type="region of interest" description="Disordered" evidence="1">
    <location>
        <begin position="435"/>
        <end position="469"/>
    </location>
</feature>
<feature type="transmembrane region" description="Helical" evidence="2">
    <location>
        <begin position="230"/>
        <end position="254"/>
    </location>
</feature>
<dbReference type="OrthoDB" id="65322at2759"/>